<dbReference type="Proteomes" id="UP001642484">
    <property type="component" value="Unassembled WGS sequence"/>
</dbReference>
<reference evidence="3 4" key="1">
    <citation type="submission" date="2024-02" db="EMBL/GenBank/DDBJ databases">
        <authorList>
            <person name="Chen Y."/>
            <person name="Shah S."/>
            <person name="Dougan E. K."/>
            <person name="Thang M."/>
            <person name="Chan C."/>
        </authorList>
    </citation>
    <scope>NUCLEOTIDE SEQUENCE [LARGE SCALE GENOMIC DNA]</scope>
</reference>
<sequence length="732" mass="83182">MQSFSRNMDRHRAREALGRCEEIRTLQDAMSSAKADRQAEVSSTQLSLKELACRIDQVQQAGDARERLAAKQFSELQKSLDEEAHQRVSAHEELARKQVANMETMPGALAAERAQTEESLARLEEALRQEHAEERQRHSAALAASEIRWQQLREATEEAMKHRLEQHSNVALEVSKVAEALAEETRERLKDQKALQNDVKRLEDEASGVVQLRRQAEEGLREQISLTLKRLDQAQEMLLKQDSEIKASVADLRSSVSAEASARQVACEQLQKELKQDVMLKEEFMSAASKSSQRAAAKVLEELRGALRDEAQEREELRSRLEQHLSHSREAFDEMKLRCEKREAELADGVREAAEAQREELRSSKAKQLGLEEGLDELRSALAAAGSERRNAFEGVVARLQHLEASVGDEVAAREEEQRRVLREVSCVLGKLQEEKAIREEAIANITQSMAEQAALLEDALHKEAKAREASVAQAVAHLQKNLKTEGATREEMLRSTATKLHQLSSELQQEREDRSRLLRDVSASLAKLQRMQAEEEDTRTQENERLSGALESMHEAARSLKQSCEETRQRGQEATDQLRSLISRESTARQSKLEAVDIVVRDLRSLIGGETQQREAAVKHLTAELATEVQVREEATGRDRRAMEEDVARAIREHRQSREEEERKLQERVLEVSARLAEEREQRLEQLRSQRLKVEELKEELLGHRKASQQSSEKIHAHLQRLDQTHGSKAQ</sequence>
<feature type="coiled-coil region" evidence="1">
    <location>
        <begin position="494"/>
        <end position="578"/>
    </location>
</feature>
<evidence type="ECO:0000313" key="4">
    <source>
        <dbReference type="Proteomes" id="UP001642484"/>
    </source>
</evidence>
<keyword evidence="4" id="KW-1185">Reference proteome</keyword>
<feature type="non-terminal residue" evidence="3">
    <location>
        <position position="732"/>
    </location>
</feature>
<comment type="caution">
    <text evidence="3">The sequence shown here is derived from an EMBL/GenBank/DDBJ whole genome shotgun (WGS) entry which is preliminary data.</text>
</comment>
<dbReference type="EMBL" id="CAXAMN010028583">
    <property type="protein sequence ID" value="CAK9117097.1"/>
    <property type="molecule type" value="Genomic_DNA"/>
</dbReference>
<evidence type="ECO:0000256" key="2">
    <source>
        <dbReference type="SAM" id="MobiDB-lite"/>
    </source>
</evidence>
<keyword evidence="1" id="KW-0175">Coiled coil</keyword>
<evidence type="ECO:0000256" key="1">
    <source>
        <dbReference type="SAM" id="Coils"/>
    </source>
</evidence>
<proteinExistence type="predicted"/>
<feature type="region of interest" description="Disordered" evidence="2">
    <location>
        <begin position="703"/>
        <end position="732"/>
    </location>
</feature>
<accession>A0ABP0SXB7</accession>
<feature type="coiled-coil region" evidence="1">
    <location>
        <begin position="300"/>
        <end position="359"/>
    </location>
</feature>
<feature type="compositionally biased region" description="Basic and acidic residues" evidence="2">
    <location>
        <begin position="714"/>
        <end position="732"/>
    </location>
</feature>
<name>A0ABP0SXB7_9DINO</name>
<organism evidence="3 4">
    <name type="scientific">Durusdinium trenchii</name>
    <dbReference type="NCBI Taxonomy" id="1381693"/>
    <lineage>
        <taxon>Eukaryota</taxon>
        <taxon>Sar</taxon>
        <taxon>Alveolata</taxon>
        <taxon>Dinophyceae</taxon>
        <taxon>Suessiales</taxon>
        <taxon>Symbiodiniaceae</taxon>
        <taxon>Durusdinium</taxon>
    </lineage>
</organism>
<protein>
    <submittedName>
        <fullName evidence="3">Uncharacterized protein</fullName>
    </submittedName>
</protein>
<gene>
    <name evidence="3" type="ORF">CCMP2556_LOCUS54518</name>
</gene>
<evidence type="ECO:0000313" key="3">
    <source>
        <dbReference type="EMBL" id="CAK9117097.1"/>
    </source>
</evidence>